<accession>A0A1I4HPD9</accession>
<sequence length="249" mass="28445">MADLDKIQRTPQSLIDPALLALCLSIEAKRARTVIDHILEHGIITNEELSDLYGYDHPPRAIRDVRENGIPLITHNVISPKTGRRMGAYTFDDVSKIKRGRIGGRKAFPKRFKQDLIEMYGARDAVTGEGLDERYLQIDHRIPYEVIGDDNSGAKLDPAEFMLLDASSNRAKSWSCEHCDNLITKHDPQICRRCFWAFPEDYDHIAETQSRRADIVWTGEEVQDYEKLKAEAQALSMEVPALIKQKLRE</sequence>
<dbReference type="Proteomes" id="UP000198851">
    <property type="component" value="Unassembled WGS sequence"/>
</dbReference>
<dbReference type="RefSeq" id="WP_212611570.1">
    <property type="nucleotide sequence ID" value="NZ_FOSZ01000016.1"/>
</dbReference>
<dbReference type="EMBL" id="FOSZ01000016">
    <property type="protein sequence ID" value="SFL44035.1"/>
    <property type="molecule type" value="Genomic_DNA"/>
</dbReference>
<keyword evidence="2" id="KW-1185">Reference proteome</keyword>
<gene>
    <name evidence="1" type="ORF">SAMN04488036_1164</name>
</gene>
<name>A0A1I4HPD9_9RHOB</name>
<evidence type="ECO:0000313" key="1">
    <source>
        <dbReference type="EMBL" id="SFL44035.1"/>
    </source>
</evidence>
<evidence type="ECO:0008006" key="3">
    <source>
        <dbReference type="Google" id="ProtNLM"/>
    </source>
</evidence>
<reference evidence="2" key="1">
    <citation type="submission" date="2016-10" db="EMBL/GenBank/DDBJ databases">
        <authorList>
            <person name="Varghese N."/>
            <person name="Submissions S."/>
        </authorList>
    </citation>
    <scope>NUCLEOTIDE SEQUENCE [LARGE SCALE GENOMIC DNA]</scope>
    <source>
        <strain evidence="2">DSM 28453</strain>
    </source>
</reference>
<dbReference type="STRING" id="1280847.SAMN04488036_1164"/>
<protein>
    <recommendedName>
        <fullName evidence="3">HNH endonuclease</fullName>
    </recommendedName>
</protein>
<proteinExistence type="predicted"/>
<dbReference type="AlphaFoldDB" id="A0A1I4HPD9"/>
<evidence type="ECO:0000313" key="2">
    <source>
        <dbReference type="Proteomes" id="UP000198851"/>
    </source>
</evidence>
<organism evidence="1 2">
    <name type="scientific">Shimia haliotis</name>
    <dbReference type="NCBI Taxonomy" id="1280847"/>
    <lineage>
        <taxon>Bacteria</taxon>
        <taxon>Pseudomonadati</taxon>
        <taxon>Pseudomonadota</taxon>
        <taxon>Alphaproteobacteria</taxon>
        <taxon>Rhodobacterales</taxon>
        <taxon>Roseobacteraceae</taxon>
    </lineage>
</organism>